<evidence type="ECO:0000313" key="3">
    <source>
        <dbReference type="EMBL" id="ORZ41142.1"/>
    </source>
</evidence>
<dbReference type="OrthoDB" id="201515at2759"/>
<protein>
    <submittedName>
        <fullName evidence="3">Carbon-nitrogen hydrolase</fullName>
    </submittedName>
</protein>
<dbReference type="InterPro" id="IPR039703">
    <property type="entry name" value="Nta1"/>
</dbReference>
<dbReference type="PANTHER" id="PTHR11750">
    <property type="entry name" value="PROTEIN N-TERMINAL AMIDASE"/>
    <property type="match status" value="1"/>
</dbReference>
<dbReference type="GO" id="GO:0008418">
    <property type="term" value="F:protein-N-terminal asparagine amidohydrolase activity"/>
    <property type="evidence" value="ECO:0007669"/>
    <property type="project" value="InterPro"/>
</dbReference>
<dbReference type="GO" id="GO:0030163">
    <property type="term" value="P:protein catabolic process"/>
    <property type="evidence" value="ECO:0007669"/>
    <property type="project" value="TreeGrafter"/>
</dbReference>
<dbReference type="Gene3D" id="3.60.110.10">
    <property type="entry name" value="Carbon-nitrogen hydrolase"/>
    <property type="match status" value="1"/>
</dbReference>
<dbReference type="Pfam" id="PF00795">
    <property type="entry name" value="CN_hydrolase"/>
    <property type="match status" value="1"/>
</dbReference>
<feature type="domain" description="CN hydrolase" evidence="2">
    <location>
        <begin position="46"/>
        <end position="340"/>
    </location>
</feature>
<dbReference type="SUPFAM" id="SSF56317">
    <property type="entry name" value="Carbon-nitrogen hydrolase"/>
    <property type="match status" value="1"/>
</dbReference>
<dbReference type="InterPro" id="IPR003010">
    <property type="entry name" value="C-N_Hydrolase"/>
</dbReference>
<reference evidence="3 4" key="1">
    <citation type="submission" date="2016-07" db="EMBL/GenBank/DDBJ databases">
        <title>Pervasive Adenine N6-methylation of Active Genes in Fungi.</title>
        <authorList>
            <consortium name="DOE Joint Genome Institute"/>
            <person name="Mondo S.J."/>
            <person name="Dannebaum R.O."/>
            <person name="Kuo R.C."/>
            <person name="Labutti K."/>
            <person name="Haridas S."/>
            <person name="Kuo A."/>
            <person name="Salamov A."/>
            <person name="Ahrendt S.R."/>
            <person name="Lipzen A."/>
            <person name="Sullivan W."/>
            <person name="Andreopoulos W.B."/>
            <person name="Clum A."/>
            <person name="Lindquist E."/>
            <person name="Daum C."/>
            <person name="Ramamoorthy G.K."/>
            <person name="Gryganskyi A."/>
            <person name="Culley D."/>
            <person name="Magnuson J.K."/>
            <person name="James T.Y."/>
            <person name="O'Malley M.A."/>
            <person name="Stajich J.E."/>
            <person name="Spatafora J.W."/>
            <person name="Visel A."/>
            <person name="Grigoriev I.V."/>
        </authorList>
    </citation>
    <scope>NUCLEOTIDE SEQUENCE [LARGE SCALE GENOMIC DNA]</scope>
    <source>
        <strain evidence="3 4">PL171</strain>
    </source>
</reference>
<accession>A0A1Y2I6M4</accession>
<keyword evidence="3" id="KW-0378">Hydrolase</keyword>
<dbReference type="EMBL" id="MCFL01000001">
    <property type="protein sequence ID" value="ORZ41142.1"/>
    <property type="molecule type" value="Genomic_DNA"/>
</dbReference>
<keyword evidence="4" id="KW-1185">Reference proteome</keyword>
<dbReference type="InterPro" id="IPR036526">
    <property type="entry name" value="C-N_Hydrolase_sf"/>
</dbReference>
<evidence type="ECO:0000256" key="1">
    <source>
        <dbReference type="SAM" id="MobiDB-lite"/>
    </source>
</evidence>
<evidence type="ECO:0000259" key="2">
    <source>
        <dbReference type="PROSITE" id="PS50263"/>
    </source>
</evidence>
<dbReference type="PANTHER" id="PTHR11750:SF26">
    <property type="entry name" value="PROTEIN N-TERMINAL AMIDASE"/>
    <property type="match status" value="1"/>
</dbReference>
<comment type="caution">
    <text evidence="3">The sequence shown here is derived from an EMBL/GenBank/DDBJ whole genome shotgun (WGS) entry which is preliminary data.</text>
</comment>
<proteinExistence type="predicted"/>
<dbReference type="Proteomes" id="UP000193411">
    <property type="component" value="Unassembled WGS sequence"/>
</dbReference>
<gene>
    <name evidence="3" type="ORF">BCR44DRAFT_34439</name>
</gene>
<sequence>MASSSLFFSASPESSSSAAAAPSPRSSSPPPSSTSADHATRAKSTIKIAMVQLNPYHKQPQRTLDHLNSLLASCFPSLASSDDTSNDGEPPIDILMLPEMALTGYTYTSPSDIHPYAEPLGPEGRTTSWCMSTASRLHCWVVAGFPCLAPDGKYYNAMVLVNRRGEIITTYFKHFLYTTDEAWATPGPSFKALVDIPEFGHLVLGICMDLNPYKFEAPFDLCEFGRFCVSKRAHLVLCCMAWLRSGSSREGAEQDDQDEDDEDEDEASSLLSYWAYRLRPLDGTGCLVAICNRVGKENSTEFAGHSCVMQMSGGIKQRDMEVSHVGKKEGVYVIEAEFDWVNQGDTDEGQEGEGAGR</sequence>
<evidence type="ECO:0000313" key="4">
    <source>
        <dbReference type="Proteomes" id="UP000193411"/>
    </source>
</evidence>
<name>A0A1Y2I6M4_9FUNG</name>
<dbReference type="GO" id="GO:0070773">
    <property type="term" value="F:protein-N-terminal glutamine amidohydrolase activity"/>
    <property type="evidence" value="ECO:0007669"/>
    <property type="project" value="InterPro"/>
</dbReference>
<dbReference type="PROSITE" id="PS50263">
    <property type="entry name" value="CN_HYDROLASE"/>
    <property type="match status" value="1"/>
</dbReference>
<organism evidence="3 4">
    <name type="scientific">Catenaria anguillulae PL171</name>
    <dbReference type="NCBI Taxonomy" id="765915"/>
    <lineage>
        <taxon>Eukaryota</taxon>
        <taxon>Fungi</taxon>
        <taxon>Fungi incertae sedis</taxon>
        <taxon>Blastocladiomycota</taxon>
        <taxon>Blastocladiomycetes</taxon>
        <taxon>Blastocladiales</taxon>
        <taxon>Catenariaceae</taxon>
        <taxon>Catenaria</taxon>
    </lineage>
</organism>
<dbReference type="AlphaFoldDB" id="A0A1Y2I6M4"/>
<dbReference type="STRING" id="765915.A0A1Y2I6M4"/>
<feature type="compositionally biased region" description="Low complexity" evidence="1">
    <location>
        <begin position="1"/>
        <end position="26"/>
    </location>
</feature>
<feature type="region of interest" description="Disordered" evidence="1">
    <location>
        <begin position="1"/>
        <end position="41"/>
    </location>
</feature>